<dbReference type="Proteomes" id="UP000830395">
    <property type="component" value="Chromosome 4"/>
</dbReference>
<proteinExistence type="predicted"/>
<reference evidence="1" key="1">
    <citation type="submission" date="2020-02" db="EMBL/GenBank/DDBJ databases">
        <title>Genome sequencing of the panga catfish, Pangasius djambal.</title>
        <authorList>
            <person name="Wen M."/>
            <person name="Zahm M."/>
            <person name="Roques C."/>
            <person name="Cabau C."/>
            <person name="Klopp C."/>
            <person name="Donnadieu C."/>
            <person name="Jouanno E."/>
            <person name="Avarre J.-C."/>
            <person name="Campet M."/>
            <person name="Ha T."/>
            <person name="Dugue R."/>
            <person name="Lampietro C."/>
            <person name="Louis A."/>
            <person name="Herpin A."/>
            <person name="Echchiki A."/>
            <person name="Berthelot C."/>
            <person name="Parey E."/>
            <person name="Roest-Crollius H."/>
            <person name="Braasch I."/>
            <person name="Postlethwait J.H."/>
            <person name="Bobe J."/>
            <person name="Montfort J."/>
            <person name="Bouchez O."/>
            <person name="Begum T."/>
            <person name="Schartl M."/>
            <person name="Gustiano R."/>
            <person name="Guiguen Y."/>
        </authorList>
    </citation>
    <scope>NUCLEOTIDE SEQUENCE</scope>
    <source>
        <strain evidence="1">Pdj_M5554</strain>
    </source>
</reference>
<organism evidence="1 2">
    <name type="scientific">Pangasius djambal</name>
    <dbReference type="NCBI Taxonomy" id="1691987"/>
    <lineage>
        <taxon>Eukaryota</taxon>
        <taxon>Metazoa</taxon>
        <taxon>Chordata</taxon>
        <taxon>Craniata</taxon>
        <taxon>Vertebrata</taxon>
        <taxon>Euteleostomi</taxon>
        <taxon>Actinopterygii</taxon>
        <taxon>Neopterygii</taxon>
        <taxon>Teleostei</taxon>
        <taxon>Ostariophysi</taxon>
        <taxon>Siluriformes</taxon>
        <taxon>Pangasiidae</taxon>
        <taxon>Pangasius</taxon>
    </lineage>
</organism>
<comment type="caution">
    <text evidence="1">The sequence shown here is derived from an EMBL/GenBank/DDBJ whole genome shotgun (WGS) entry which is preliminary data.</text>
</comment>
<gene>
    <name evidence="1" type="ORF">PDJAM_G00198300</name>
</gene>
<evidence type="ECO:0000313" key="1">
    <source>
        <dbReference type="EMBL" id="MCJ8731324.1"/>
    </source>
</evidence>
<sequence length="1432" mass="158237">TGNQHSQKDFYNKFKKRLITTEGAEKGAEKKRERLKVKVISAAALHPDISEKQTSGGQRVIIFSLSMSDYQHAVLFEANNLSDGEMKKIRNYFKIRRQSGGGECGEVEKVGDNTYKISFSDKTAQDRVLSKSDHVINLPGRGNVHILIKHHDIKEEKPLLPHSTSDQQATGDTPMQKVYKLDPYLLRYLKDNSRAKTDLEDQLSSLLSTFKLDMVTETVVVMRDAVQTGQNDVVQQKWEAKVDLLFSDLQYRYAIHFEVDPKRLEILQKNAFLFSQNLGIYEESGLSVIVGENKEVERFLKDIAALQLQQQAHKKECPVSETRYELVKEQFQQEIKSKFSKIEITQEQPGCLVLKGPEEQVHSAATKLKELQNQIQEKRIPLPHPLKAFLSSSGAIQIFQTRFQQNLCSPVLLEATGSSSDLVLLSLSTGALQEAATAIQRDLCVETVLLEQDESESPGIDILKEALSPALQQANHGTSKVELSYEPGPGSDPRMKVQLVGYSTEVSKLKNIIQEFKQNYVEYSDTVPLPLVELGDNFSKVPSLLGVTATDVNLMATSSPVPCVYLSGPRCKVIDMKKKLHSSFNHLIHKKISVDGPGVMQFFQEEGLNIQELLQSSCQVLIYLKNNVQTGAATARNTAFTSLPTIPAPVSLPSYSVALEIVFGGLEAQQADVLVAPMLNTNLTSTNVGKSLLSKAGQQLKSNFDAAKGRCRIMPGDVLEVDGAPLGCKKVFFIECVPWTGNTHTSEKALRCGLERALALCEQQAWSSVAFPVIGPGVALAVPVQNATNILTGEIGTFGLTGSISTLRTIRIVIMPNYPDSEEIYLAVNTGLNAIMVDHTGQAAFQSLSSEIDEITIPLARCQLHLIFGDISNETTDVIVNTTDFTDLQTDVCNDILTIAGPQVKATLTGVQVKRGEIFITQPGEFPCKAIMHVCGEKDTDVIKKLARDILLKCEHNGYQSVAIPAICAGKGGLDARLVAQAILQGVKDATIQANLNYVKRIHIVLMKIHVFLEFKAMAQQIFGRFTQMTAPLLFTPLRPAPSSLTLDLSSLVQSIPDQHVTAEFLVVGLNGDNVSRACRELRQAYKSHCSSHFVSQEELKHFTSAELDDIISNVTSLGIQISQRGPDGLEVSGLTKGVNVFTQLIREALVRQVREKEQDAVFSSVSWCILGLRGTWERLPKEAHHQLENRNVGGGILDAKTQKWTVNLTKMEATAVGSRVVAKIKRLENLSGFDFPLYWDSMTTEEVLKVVPLHSSSAEYKKVKSDFKRTVAKAVVKIERIQNVNLRRAYEVRKKELQNKNGTVGAGERVLYHGTTADACASIQHSNFNRRFAGQNGTMYGLGTYFAVNASYSANPTYSVPSTDGTQLMFVTLVLTGHYIQGKGDMVVPPPRSSQDPNDRFDSVVDNTQNPSMFVVFHDCQAYPDYLITFK</sequence>
<feature type="non-terminal residue" evidence="1">
    <location>
        <position position="1"/>
    </location>
</feature>
<evidence type="ECO:0000313" key="2">
    <source>
        <dbReference type="Proteomes" id="UP000830395"/>
    </source>
</evidence>
<keyword evidence="2" id="KW-1185">Reference proteome</keyword>
<dbReference type="EMBL" id="CM040978">
    <property type="protein sequence ID" value="MCJ8731324.1"/>
    <property type="molecule type" value="Genomic_DNA"/>
</dbReference>
<name>A0ACC5Y6P5_9TELE</name>
<protein>
    <submittedName>
        <fullName evidence="1">Uncharacterized protein</fullName>
    </submittedName>
</protein>
<accession>A0ACC5Y6P5</accession>